<dbReference type="EMBL" id="SUNJ01014512">
    <property type="protein sequence ID" value="TPP56440.1"/>
    <property type="molecule type" value="Genomic_DNA"/>
</dbReference>
<reference evidence="1 2" key="1">
    <citation type="submission" date="2019-04" db="EMBL/GenBank/DDBJ databases">
        <title>Annotation for the trematode Fasciola gigantica.</title>
        <authorList>
            <person name="Choi Y.-J."/>
        </authorList>
    </citation>
    <scope>NUCLEOTIDE SEQUENCE [LARGE SCALE GENOMIC DNA]</scope>
    <source>
        <strain evidence="1">Uganda_cow_1</strain>
    </source>
</reference>
<organism evidence="1 2">
    <name type="scientific">Fasciola gigantica</name>
    <name type="common">Giant liver fluke</name>
    <dbReference type="NCBI Taxonomy" id="46835"/>
    <lineage>
        <taxon>Eukaryota</taxon>
        <taxon>Metazoa</taxon>
        <taxon>Spiralia</taxon>
        <taxon>Lophotrochozoa</taxon>
        <taxon>Platyhelminthes</taxon>
        <taxon>Trematoda</taxon>
        <taxon>Digenea</taxon>
        <taxon>Plagiorchiida</taxon>
        <taxon>Echinostomata</taxon>
        <taxon>Echinostomatoidea</taxon>
        <taxon>Fasciolidae</taxon>
        <taxon>Fasciola</taxon>
    </lineage>
</organism>
<keyword evidence="2" id="KW-1185">Reference proteome</keyword>
<accession>A0A504YEJ0</accession>
<evidence type="ECO:0000313" key="2">
    <source>
        <dbReference type="Proteomes" id="UP000316759"/>
    </source>
</evidence>
<evidence type="ECO:0000313" key="1">
    <source>
        <dbReference type="EMBL" id="TPP56440.1"/>
    </source>
</evidence>
<comment type="caution">
    <text evidence="1">The sequence shown here is derived from an EMBL/GenBank/DDBJ whole genome shotgun (WGS) entry which is preliminary data.</text>
</comment>
<dbReference type="AlphaFoldDB" id="A0A504YEJ0"/>
<name>A0A504YEJ0_FASGI</name>
<sequence length="140" mass="16283">MKCTQLSAGADKFRRIRNECKSEIRLHAQKGFLARAHFNKSILFKHIYLMRRTKSYALILRLADSTPATLSKQVIEIFGVHFRSIFDYSPTLIYRTFPPKAVEQNLDSIHFSVRGVELQLKHVNLYSPTDPDDIHPRILK</sequence>
<proteinExistence type="predicted"/>
<protein>
    <submittedName>
        <fullName evidence="1">Uncharacterized protein</fullName>
    </submittedName>
</protein>
<dbReference type="Proteomes" id="UP000316759">
    <property type="component" value="Unassembled WGS sequence"/>
</dbReference>
<gene>
    <name evidence="1" type="ORF">FGIG_12030</name>
</gene>